<evidence type="ECO:0000259" key="5">
    <source>
        <dbReference type="Pfam" id="PF02836"/>
    </source>
</evidence>
<evidence type="ECO:0000256" key="1">
    <source>
        <dbReference type="ARBA" id="ARBA00007401"/>
    </source>
</evidence>
<dbReference type="InterPro" id="IPR008979">
    <property type="entry name" value="Galactose-bd-like_sf"/>
</dbReference>
<reference evidence="7 8" key="1">
    <citation type="submission" date="2015-09" db="EMBL/GenBank/DDBJ databases">
        <authorList>
            <consortium name="Pathogen Informatics"/>
        </authorList>
    </citation>
    <scope>NUCLEOTIDE SEQUENCE [LARGE SCALE GENOMIC DNA]</scope>
    <source>
        <strain evidence="7 8">2789STDY5608850</strain>
    </source>
</reference>
<dbReference type="SUPFAM" id="SSF49303">
    <property type="entry name" value="beta-Galactosidase/glucuronidase domain"/>
    <property type="match status" value="1"/>
</dbReference>
<feature type="domain" description="Glycoside hydrolase family 2 immunoglobulin-like beta-sandwich" evidence="4">
    <location>
        <begin position="162"/>
        <end position="271"/>
    </location>
</feature>
<dbReference type="Pfam" id="PF02837">
    <property type="entry name" value="Glyco_hydro_2_N"/>
    <property type="match status" value="1"/>
</dbReference>
<dbReference type="InterPro" id="IPR006103">
    <property type="entry name" value="Glyco_hydro_2_cat"/>
</dbReference>
<dbReference type="EMBL" id="CYZE01000023">
    <property type="protein sequence ID" value="CUP26909.1"/>
    <property type="molecule type" value="Genomic_DNA"/>
</dbReference>
<dbReference type="GO" id="GO:0004565">
    <property type="term" value="F:beta-galactosidase activity"/>
    <property type="evidence" value="ECO:0007669"/>
    <property type="project" value="UniProtKB-EC"/>
</dbReference>
<accession>A0A174LZI0</accession>
<dbReference type="Gene3D" id="2.60.40.10">
    <property type="entry name" value="Immunoglobulins"/>
    <property type="match status" value="1"/>
</dbReference>
<dbReference type="InterPro" id="IPR017853">
    <property type="entry name" value="GH"/>
</dbReference>
<proteinExistence type="inferred from homology"/>
<evidence type="ECO:0000259" key="4">
    <source>
        <dbReference type="Pfam" id="PF00703"/>
    </source>
</evidence>
<evidence type="ECO:0000256" key="3">
    <source>
        <dbReference type="ARBA" id="ARBA00023295"/>
    </source>
</evidence>
<dbReference type="SUPFAM" id="SSF51445">
    <property type="entry name" value="(Trans)glycosidases"/>
    <property type="match status" value="1"/>
</dbReference>
<dbReference type="PRINTS" id="PR00132">
    <property type="entry name" value="GLHYDRLASE2"/>
</dbReference>
<name>A0A174LZI0_9FIRM</name>
<dbReference type="InterPro" id="IPR006101">
    <property type="entry name" value="Glyco_hydro_2"/>
</dbReference>
<dbReference type="RefSeq" id="WP_055660004.1">
    <property type="nucleotide sequence ID" value="NZ_CABIXC010000023.1"/>
</dbReference>
<gene>
    <name evidence="7" type="primary">bgaL_2</name>
    <name evidence="7" type="ORF">ERS852407_05473</name>
</gene>
<dbReference type="GO" id="GO:0005975">
    <property type="term" value="P:carbohydrate metabolic process"/>
    <property type="evidence" value="ECO:0007669"/>
    <property type="project" value="InterPro"/>
</dbReference>
<comment type="similarity">
    <text evidence="1">Belongs to the glycosyl hydrolase 2 family.</text>
</comment>
<sequence length="752" mass="85862">MNNPILLSNSWYFKPQFCQEDLSHFDADADCGGWQKVNLPHTVKELPFNCFSHDETAMISSYRKDFTIPAEAAGKRIILRFDGVMAYYDLYCNGIRIGDHRGGYSISFADITDAVRYGEVNHLFLKVDSTERNDIPPFGYIVDFLTYGGIYRDVFLYTTEQTYISNVLARYRLEEDWSLTIYPEVFFHSYEAVHHEAAVRFRLIRQDGTTVFTHTVSCSISEGESSLQTSPVSVGAVELWDIDSPVLYTLETELLIDGHTADSHSTKTGFRKTECTSHGFFLNGRKIKLRGANRHQCYPYVGYAMGRGVQRKDAEILRYEMACNTVRTSHYMQSQYFLDRCDEIGLLVFEEIPGWHYIGGEVYQNVVMNDVKMMITMDYNHPSIFIWGVRLNESNDCPELYTRTNELAKRLDPDRATTGVRYFKGSELKEDVYAINDFCHKGPKREDVLQSQRQVTGLDHDVPYLVSEFCGHVYPCKPWDNENVREEHARMHARVQSRAACTDNIMGALAWCAFDYQTHGDYGSGDKICYHGVMDMFRMPKFASYLYRSQKDPAEEIVLETTSVFSRGEKGDNKVAPVIIMTNCDFIEVELYGNSIGRFYPSNNYMGLPHPPIEISTHDSFWIEVWQGAVITGFIGDRKVAERRFVRDAKLTTLEAMADQTELSSGYADDTRVTLRFLDQEGNLLPYYPGIIQVACHGDIELRGPEIFPSMGGMSAFWIRTTAAGRPGTASVTIRTLNSDLPDQMIEFRIVS</sequence>
<dbReference type="SUPFAM" id="SSF49785">
    <property type="entry name" value="Galactose-binding domain-like"/>
    <property type="match status" value="1"/>
</dbReference>
<organism evidence="7 8">
    <name type="scientific">Hungatella hathewayi</name>
    <dbReference type="NCBI Taxonomy" id="154046"/>
    <lineage>
        <taxon>Bacteria</taxon>
        <taxon>Bacillati</taxon>
        <taxon>Bacillota</taxon>
        <taxon>Clostridia</taxon>
        <taxon>Lachnospirales</taxon>
        <taxon>Lachnospiraceae</taxon>
        <taxon>Hungatella</taxon>
    </lineage>
</organism>
<dbReference type="AlphaFoldDB" id="A0A174LZI0"/>
<dbReference type="EC" id="3.2.1.23" evidence="7"/>
<dbReference type="PANTHER" id="PTHR42732:SF1">
    <property type="entry name" value="BETA-MANNOSIDASE"/>
    <property type="match status" value="1"/>
</dbReference>
<dbReference type="InterPro" id="IPR006104">
    <property type="entry name" value="Glyco_hydro_2_N"/>
</dbReference>
<dbReference type="Gene3D" id="3.20.20.80">
    <property type="entry name" value="Glycosidases"/>
    <property type="match status" value="1"/>
</dbReference>
<dbReference type="InterPro" id="IPR036156">
    <property type="entry name" value="Beta-gal/glucu_dom_sf"/>
</dbReference>
<dbReference type="Proteomes" id="UP000095651">
    <property type="component" value="Unassembled WGS sequence"/>
</dbReference>
<dbReference type="Gene3D" id="2.60.120.260">
    <property type="entry name" value="Galactose-binding domain-like"/>
    <property type="match status" value="1"/>
</dbReference>
<keyword evidence="2 7" id="KW-0378">Hydrolase</keyword>
<keyword evidence="3 7" id="KW-0326">Glycosidase</keyword>
<evidence type="ECO:0000313" key="7">
    <source>
        <dbReference type="EMBL" id="CUP26909.1"/>
    </source>
</evidence>
<dbReference type="InterPro" id="IPR051913">
    <property type="entry name" value="GH2_Domain-Containing"/>
</dbReference>
<dbReference type="Pfam" id="PF00703">
    <property type="entry name" value="Glyco_hydro_2"/>
    <property type="match status" value="1"/>
</dbReference>
<dbReference type="PANTHER" id="PTHR42732">
    <property type="entry name" value="BETA-GALACTOSIDASE"/>
    <property type="match status" value="1"/>
</dbReference>
<dbReference type="Pfam" id="PF02836">
    <property type="entry name" value="Glyco_hydro_2_C"/>
    <property type="match status" value="1"/>
</dbReference>
<feature type="domain" description="Glycosyl hydrolases family 2 sugar binding" evidence="6">
    <location>
        <begin position="53"/>
        <end position="159"/>
    </location>
</feature>
<evidence type="ECO:0000259" key="6">
    <source>
        <dbReference type="Pfam" id="PF02837"/>
    </source>
</evidence>
<protein>
    <submittedName>
        <fullName evidence="7">Beta-galactosidase</fullName>
        <ecNumber evidence="7">3.2.1.23</ecNumber>
    </submittedName>
</protein>
<feature type="domain" description="Glycoside hydrolase family 2 catalytic" evidence="5">
    <location>
        <begin position="277"/>
        <end position="472"/>
    </location>
</feature>
<evidence type="ECO:0000256" key="2">
    <source>
        <dbReference type="ARBA" id="ARBA00022801"/>
    </source>
</evidence>
<dbReference type="InterPro" id="IPR006102">
    <property type="entry name" value="Ig-like_GH2"/>
</dbReference>
<evidence type="ECO:0000313" key="8">
    <source>
        <dbReference type="Proteomes" id="UP000095651"/>
    </source>
</evidence>
<dbReference type="InterPro" id="IPR013783">
    <property type="entry name" value="Ig-like_fold"/>
</dbReference>